<evidence type="ECO:0000313" key="2">
    <source>
        <dbReference type="Proteomes" id="UP000239735"/>
    </source>
</evidence>
<protein>
    <submittedName>
        <fullName evidence="1">Uncharacterized protein</fullName>
    </submittedName>
</protein>
<dbReference type="InterPro" id="IPR036291">
    <property type="entry name" value="NAD(P)-bd_dom_sf"/>
</dbReference>
<reference evidence="2" key="1">
    <citation type="submission" date="2018-02" db="EMBL/GenBank/DDBJ databases">
        <authorList>
            <person name="Hausmann B."/>
        </authorList>
    </citation>
    <scope>NUCLEOTIDE SEQUENCE [LARGE SCALE GENOMIC DNA]</scope>
    <source>
        <strain evidence="2">Peat soil MAG SbA5</strain>
    </source>
</reference>
<dbReference type="EMBL" id="OKRB01000118">
    <property type="protein sequence ID" value="SPE27359.1"/>
    <property type="molecule type" value="Genomic_DNA"/>
</dbReference>
<dbReference type="AlphaFoldDB" id="A0A2N9LVV1"/>
<name>A0A2N9LVV1_9BACT</name>
<sequence length="88" mass="9783">MISDFAPSTSIQRYFTRQSIVFGICLTWRLLELPVGHTSASESKLPASARLKDKVILVTGSTTGIGEGMVRIFAREGARVMFHGRRRD</sequence>
<dbReference type="SUPFAM" id="SSF51735">
    <property type="entry name" value="NAD(P)-binding Rossmann-fold domains"/>
    <property type="match status" value="1"/>
</dbReference>
<gene>
    <name evidence="1" type="ORF">SBA5_590056</name>
</gene>
<evidence type="ECO:0000313" key="1">
    <source>
        <dbReference type="EMBL" id="SPE27359.1"/>
    </source>
</evidence>
<dbReference type="Proteomes" id="UP000239735">
    <property type="component" value="Unassembled WGS sequence"/>
</dbReference>
<dbReference type="Gene3D" id="3.40.50.720">
    <property type="entry name" value="NAD(P)-binding Rossmann-like Domain"/>
    <property type="match status" value="1"/>
</dbReference>
<proteinExistence type="predicted"/>
<accession>A0A2N9LVV1</accession>
<organism evidence="1 2">
    <name type="scientific">Candidatus Sulfuritelmatomonas gaucii</name>
    <dbReference type="NCBI Taxonomy" id="2043161"/>
    <lineage>
        <taxon>Bacteria</taxon>
        <taxon>Pseudomonadati</taxon>
        <taxon>Acidobacteriota</taxon>
        <taxon>Terriglobia</taxon>
        <taxon>Terriglobales</taxon>
        <taxon>Acidobacteriaceae</taxon>
        <taxon>Candidatus Sulfuritelmatomonas</taxon>
    </lineage>
</organism>